<protein>
    <submittedName>
        <fullName evidence="1">Uncharacterized protein</fullName>
    </submittedName>
</protein>
<gene>
    <name evidence="1" type="ORF">D1614_15005</name>
</gene>
<dbReference type="EMBL" id="QWGR01000008">
    <property type="protein sequence ID" value="RIJ47471.1"/>
    <property type="molecule type" value="Genomic_DNA"/>
</dbReference>
<sequence>MTLSFSDGREDAVGIVDINAVLRSVGVQVSTVELPEKVKPILETSKTRALNEDEAKNLIAAFHLDRDALLNQIERAGRKPVAKNGGSLTTGEDNMAPYPKVYDMKALSPELTVFLQDKFGKLHVNSNDDGMGIDEVMTIVSGGPWTWFFVLPDNVVGKLTLGHVEVDGLGWRISYPGLGPHGGFFDAEYGLVVAFAHGPERFVMRYQDPGVKLDKWMGKNPWIDFSDGTPELLENIDNFEY</sequence>
<organism evidence="1 2">
    <name type="scientific">Maribellus luteus</name>
    <dbReference type="NCBI Taxonomy" id="2305463"/>
    <lineage>
        <taxon>Bacteria</taxon>
        <taxon>Pseudomonadati</taxon>
        <taxon>Bacteroidota</taxon>
        <taxon>Bacteroidia</taxon>
        <taxon>Marinilabiliales</taxon>
        <taxon>Prolixibacteraceae</taxon>
        <taxon>Maribellus</taxon>
    </lineage>
</organism>
<evidence type="ECO:0000313" key="1">
    <source>
        <dbReference type="EMBL" id="RIJ47471.1"/>
    </source>
</evidence>
<proteinExistence type="predicted"/>
<name>A0A399SZL7_9BACT</name>
<keyword evidence="2" id="KW-1185">Reference proteome</keyword>
<accession>A0A399SZL7</accession>
<reference evidence="1 2" key="1">
    <citation type="submission" date="2018-08" db="EMBL/GenBank/DDBJ databases">
        <title>Pallidiluteibacterium maritimus gen. nov., sp. nov., isolated from coastal sediment.</title>
        <authorList>
            <person name="Zhou L.Y."/>
        </authorList>
    </citation>
    <scope>NUCLEOTIDE SEQUENCE [LARGE SCALE GENOMIC DNA]</scope>
    <source>
        <strain evidence="1 2">XSD2</strain>
    </source>
</reference>
<comment type="caution">
    <text evidence="1">The sequence shown here is derived from an EMBL/GenBank/DDBJ whole genome shotgun (WGS) entry which is preliminary data.</text>
</comment>
<dbReference type="Proteomes" id="UP000265926">
    <property type="component" value="Unassembled WGS sequence"/>
</dbReference>
<dbReference type="OrthoDB" id="1492478at2"/>
<evidence type="ECO:0000313" key="2">
    <source>
        <dbReference type="Proteomes" id="UP000265926"/>
    </source>
</evidence>
<dbReference type="AlphaFoldDB" id="A0A399SZL7"/>